<keyword evidence="3" id="KW-1185">Reference proteome</keyword>
<sequence>MREGVRGGRSGERGKHGEVFGYAGRRDKGESGVRFASGVWRFPKKGFGIFAEQDENTTVFVDNLPDNITKRELYKEFGRDGYVLMFSSQESRGQWQQPKKRMKKMWVEVRRPNAKDTEKGLNGSERDGVSVKPIEFRKTMNFLLDEWKGEREIECRDMGPYRFLITFSSIEIKQSAMNNEVLLSAFDEVRPHWDLTGALSRRVSWKSWEYQWACGLQKIWKRLQSCGGKLILIDDRTEAMKSFSVARVLMDSFQWEIIHEWISLKVDDRVFDVFAKEFGYESYNTEAHLNLGENCPESSYDGSDTPRSTMVTRPAISTAGGGENNANSRNDNVGYPLIEAIINAKLENVQGVNGGDVIAGEEEGMFVANNLVVSMEGSQRIMRSGRGVLRVPDPMVWEAQIAGYENAITWAMFVGHEKDALLPNEVNNQLMGREPFVTGCGPHPCAHTDPSRVPNCPQIENQHSNCTALVTGNANAITVCWDVENSTPADNHNVFPLSRIDPAGLKEVVGNDAAALVGNNATASTSYGSLLNEGRVAACESATGETGQSGETLYRINYEALQWERSSANNTVVCATVEEQVGGEVNQRNCDNESEEEGYSDETLYLINENNVGKFINGELLKDNPLLLGDGRTESLDDGVSATPNIKDLADLCEEGDDVDEIEQFDEVNFLTEDEEAVESKKVWSKSGLSFYNSDDDEVLNRVADKKLVYKKRGELRQKRLWDGMRWDYVGPVNASGGILCVWNEDFFTCNSIQKSDRWIVAKGRIVEKDFECAICVIYGPLLREQLSEVYGEVGVPILIGGDFNEISDASERK</sequence>
<gene>
    <name evidence="2" type="ORF">PIB30_057554</name>
</gene>
<dbReference type="SUPFAM" id="SSF54928">
    <property type="entry name" value="RNA-binding domain, RBD"/>
    <property type="match status" value="1"/>
</dbReference>
<dbReference type="Proteomes" id="UP001341840">
    <property type="component" value="Unassembled WGS sequence"/>
</dbReference>
<evidence type="ECO:0000313" key="3">
    <source>
        <dbReference type="Proteomes" id="UP001341840"/>
    </source>
</evidence>
<name>A0ABU6XJZ0_9FABA</name>
<evidence type="ECO:0008006" key="4">
    <source>
        <dbReference type="Google" id="ProtNLM"/>
    </source>
</evidence>
<evidence type="ECO:0000256" key="1">
    <source>
        <dbReference type="SAM" id="MobiDB-lite"/>
    </source>
</evidence>
<organism evidence="2 3">
    <name type="scientific">Stylosanthes scabra</name>
    <dbReference type="NCBI Taxonomy" id="79078"/>
    <lineage>
        <taxon>Eukaryota</taxon>
        <taxon>Viridiplantae</taxon>
        <taxon>Streptophyta</taxon>
        <taxon>Embryophyta</taxon>
        <taxon>Tracheophyta</taxon>
        <taxon>Spermatophyta</taxon>
        <taxon>Magnoliopsida</taxon>
        <taxon>eudicotyledons</taxon>
        <taxon>Gunneridae</taxon>
        <taxon>Pentapetalae</taxon>
        <taxon>rosids</taxon>
        <taxon>fabids</taxon>
        <taxon>Fabales</taxon>
        <taxon>Fabaceae</taxon>
        <taxon>Papilionoideae</taxon>
        <taxon>50 kb inversion clade</taxon>
        <taxon>dalbergioids sensu lato</taxon>
        <taxon>Dalbergieae</taxon>
        <taxon>Pterocarpus clade</taxon>
        <taxon>Stylosanthes</taxon>
    </lineage>
</organism>
<reference evidence="2 3" key="1">
    <citation type="journal article" date="2023" name="Plants (Basel)">
        <title>Bridging the Gap: Combining Genomics and Transcriptomics Approaches to Understand Stylosanthes scabra, an Orphan Legume from the Brazilian Caatinga.</title>
        <authorList>
            <person name="Ferreira-Neto J.R.C."/>
            <person name="da Silva M.D."/>
            <person name="Binneck E."/>
            <person name="de Melo N.F."/>
            <person name="da Silva R.H."/>
            <person name="de Melo A.L.T.M."/>
            <person name="Pandolfi V."/>
            <person name="Bustamante F.O."/>
            <person name="Brasileiro-Vidal A.C."/>
            <person name="Benko-Iseppon A.M."/>
        </authorList>
    </citation>
    <scope>NUCLEOTIDE SEQUENCE [LARGE SCALE GENOMIC DNA]</scope>
    <source>
        <tissue evidence="2">Leaves</tissue>
    </source>
</reference>
<comment type="caution">
    <text evidence="2">The sequence shown here is derived from an EMBL/GenBank/DDBJ whole genome shotgun (WGS) entry which is preliminary data.</text>
</comment>
<protein>
    <recommendedName>
        <fullName evidence="4">RRM domain-containing protein</fullName>
    </recommendedName>
</protein>
<dbReference type="InterPro" id="IPR035979">
    <property type="entry name" value="RBD_domain_sf"/>
</dbReference>
<proteinExistence type="predicted"/>
<evidence type="ECO:0000313" key="2">
    <source>
        <dbReference type="EMBL" id="MED6197560.1"/>
    </source>
</evidence>
<accession>A0ABU6XJZ0</accession>
<dbReference type="EMBL" id="JASCZI010211921">
    <property type="protein sequence ID" value="MED6197560.1"/>
    <property type="molecule type" value="Genomic_DNA"/>
</dbReference>
<feature type="region of interest" description="Disordered" evidence="1">
    <location>
        <begin position="1"/>
        <end position="23"/>
    </location>
</feature>